<evidence type="ECO:0000313" key="5">
    <source>
        <dbReference type="Proteomes" id="UP000593573"/>
    </source>
</evidence>
<dbReference type="GO" id="GO:0005737">
    <property type="term" value="C:cytoplasm"/>
    <property type="evidence" value="ECO:0007669"/>
    <property type="project" value="TreeGrafter"/>
</dbReference>
<dbReference type="Pfam" id="PF23571">
    <property type="entry name" value="GH3_M"/>
    <property type="match status" value="1"/>
</dbReference>
<organism evidence="4 5">
    <name type="scientific">Gossypium klotzschianum</name>
    <dbReference type="NCBI Taxonomy" id="34286"/>
    <lineage>
        <taxon>Eukaryota</taxon>
        <taxon>Viridiplantae</taxon>
        <taxon>Streptophyta</taxon>
        <taxon>Embryophyta</taxon>
        <taxon>Tracheophyta</taxon>
        <taxon>Spermatophyta</taxon>
        <taxon>Magnoliopsida</taxon>
        <taxon>eudicotyledons</taxon>
        <taxon>Gunneridae</taxon>
        <taxon>Pentapetalae</taxon>
        <taxon>rosids</taxon>
        <taxon>malvids</taxon>
        <taxon>Malvales</taxon>
        <taxon>Malvaceae</taxon>
        <taxon>Malvoideae</taxon>
        <taxon>Gossypium</taxon>
    </lineage>
</organism>
<comment type="caution">
    <text evidence="4">The sequence shown here is derived from an EMBL/GenBank/DDBJ whole genome shotgun (WGS) entry which is preliminary data.</text>
</comment>
<sequence length="79" mass="9121">MAYFEFLPVKNERDESIEMKSNDEDSELVDLVNVKPGLYRYKVGDVLMVSGFHNNAPQFQFVERKSVVLSVDMEKTSET</sequence>
<dbReference type="EMBL" id="JABFAB010000003">
    <property type="protein sequence ID" value="MBA0643589.1"/>
    <property type="molecule type" value="Genomic_DNA"/>
</dbReference>
<keyword evidence="5" id="KW-1185">Reference proteome</keyword>
<gene>
    <name evidence="4" type="ORF">Goklo_027863</name>
</gene>
<evidence type="ECO:0000256" key="1">
    <source>
        <dbReference type="ARBA" id="ARBA00008068"/>
    </source>
</evidence>
<name>A0A7J8TZN5_9ROSI</name>
<dbReference type="OrthoDB" id="10004661at2759"/>
<dbReference type="AlphaFoldDB" id="A0A7J8TZN5"/>
<reference evidence="4 5" key="1">
    <citation type="journal article" date="2019" name="Genome Biol. Evol.">
        <title>Insights into the evolution of the New World diploid cottons (Gossypium, subgenus Houzingenia) based on genome sequencing.</title>
        <authorList>
            <person name="Grover C.E."/>
            <person name="Arick M.A. 2nd"/>
            <person name="Thrash A."/>
            <person name="Conover J.L."/>
            <person name="Sanders W.S."/>
            <person name="Peterson D.G."/>
            <person name="Frelichowski J.E."/>
            <person name="Scheffler J.A."/>
            <person name="Scheffler B.E."/>
            <person name="Wendel J.F."/>
        </authorList>
    </citation>
    <scope>NUCLEOTIDE SEQUENCE [LARGE SCALE GENOMIC DNA]</scope>
    <source>
        <strain evidence="4">57</strain>
        <tissue evidence="4">Leaf</tissue>
    </source>
</reference>
<feature type="domain" description="GH3 middle" evidence="3">
    <location>
        <begin position="1"/>
        <end position="64"/>
    </location>
</feature>
<comment type="similarity">
    <text evidence="1">Belongs to the IAA-amido conjugating enzyme family.</text>
</comment>
<proteinExistence type="inferred from homology"/>
<evidence type="ECO:0000313" key="4">
    <source>
        <dbReference type="EMBL" id="MBA0643589.1"/>
    </source>
</evidence>
<evidence type="ECO:0000256" key="2">
    <source>
        <dbReference type="ARBA" id="ARBA00022598"/>
    </source>
</evidence>
<dbReference type="InterPro" id="IPR004993">
    <property type="entry name" value="GH3"/>
</dbReference>
<feature type="non-terminal residue" evidence="4">
    <location>
        <position position="1"/>
    </location>
</feature>
<dbReference type="PANTHER" id="PTHR31901:SF57">
    <property type="entry name" value="INDOLE-3-ACETIC ACID-AMIDO SYNTHETASE GH3.17-LIKE ISOFORM X3"/>
    <property type="match status" value="1"/>
</dbReference>
<dbReference type="InterPro" id="IPR055377">
    <property type="entry name" value="GH3_M"/>
</dbReference>
<protein>
    <recommendedName>
        <fullName evidence="3">GH3 middle domain-containing protein</fullName>
    </recommendedName>
</protein>
<accession>A0A7J8TZN5</accession>
<keyword evidence="2" id="KW-0436">Ligase</keyword>
<dbReference type="Proteomes" id="UP000593573">
    <property type="component" value="Unassembled WGS sequence"/>
</dbReference>
<dbReference type="PANTHER" id="PTHR31901">
    <property type="entry name" value="GH3 DOMAIN-CONTAINING PROTEIN"/>
    <property type="match status" value="1"/>
</dbReference>
<dbReference type="GO" id="GO:0016881">
    <property type="term" value="F:acid-amino acid ligase activity"/>
    <property type="evidence" value="ECO:0007669"/>
    <property type="project" value="TreeGrafter"/>
</dbReference>
<evidence type="ECO:0000259" key="3">
    <source>
        <dbReference type="Pfam" id="PF23571"/>
    </source>
</evidence>